<dbReference type="AlphaFoldDB" id="A0A8H3W7A1"/>
<protein>
    <submittedName>
        <fullName evidence="3">Uncharacterized protein</fullName>
    </submittedName>
</protein>
<keyword evidence="4" id="KW-1185">Reference proteome</keyword>
<evidence type="ECO:0000313" key="3">
    <source>
        <dbReference type="EMBL" id="KAF0320735.1"/>
    </source>
</evidence>
<evidence type="ECO:0000256" key="1">
    <source>
        <dbReference type="SAM" id="Coils"/>
    </source>
</evidence>
<feature type="compositionally biased region" description="Basic and acidic residues" evidence="2">
    <location>
        <begin position="534"/>
        <end position="551"/>
    </location>
</feature>
<feature type="compositionally biased region" description="Polar residues" evidence="2">
    <location>
        <begin position="553"/>
        <end position="565"/>
    </location>
</feature>
<feature type="compositionally biased region" description="Polar residues" evidence="2">
    <location>
        <begin position="75"/>
        <end position="88"/>
    </location>
</feature>
<evidence type="ECO:0000313" key="4">
    <source>
        <dbReference type="Proteomes" id="UP000434172"/>
    </source>
</evidence>
<dbReference type="Proteomes" id="UP000434172">
    <property type="component" value="Unassembled WGS sequence"/>
</dbReference>
<sequence length="597" mass="68953">MLVVYHPPIEDDDDNEYNEEYDDDDEEEEEEDDNDKNKDDDRGDRKYPNSSLSSKKNKYSLFSSTPSARPPRTTLPHTNQPKMDLTSSHQKRPSSHDGDLKNAKKSRKAKAKADEEDVEHVCKGKDKSAWVDYEYAVFHTTRTLNAQAVRKLPKPDLEVLLPRTLPETEYDQDWSTDDETALQNSWQADPYRLDLIGYEDADIGKAFRQSLRFFGITPFELISEKYDLVYGGNIGKIRDKWAEKFSLTLYHLIPHPLWGRDPRLLVIALQYTSILRNRDLRSWKLVRPNEDPFFKIFEEVIKETKGQNLPIYNLYKQVRKRLKQQRTSSIFSLFLTALEEVVEVEARVDTTDKNGPVNVYTISRYDLESVQKALDGTAYMGIPSFLPTELIKEHMYNSSTDNPPLGPSTLTTYIERALVAVRRYKAKAENRHKRLGDQQQTDQEQPDTAGASVNSEETKKILRQKDEALQQQLNETKFLKQQLKEKDELLHQLKQQLNEQASSITKFEESLRQNNEEMSRRTRDLKELGRLWDNYSPDREADSMMLDDHSTHKPNTSDPDNSDNGASEPLPASLTAEECAALGINQSWHLAPGRLSY</sequence>
<feature type="compositionally biased region" description="Acidic residues" evidence="2">
    <location>
        <begin position="10"/>
        <end position="34"/>
    </location>
</feature>
<name>A0A8H3W7A1_9PEZI</name>
<feature type="compositionally biased region" description="Low complexity" evidence="2">
    <location>
        <begin position="48"/>
        <end position="64"/>
    </location>
</feature>
<feature type="region of interest" description="Disordered" evidence="2">
    <location>
        <begin position="1"/>
        <end position="121"/>
    </location>
</feature>
<feature type="region of interest" description="Disordered" evidence="2">
    <location>
        <begin position="429"/>
        <end position="457"/>
    </location>
</feature>
<organism evidence="3 4">
    <name type="scientific">Colletotrichum asianum</name>
    <dbReference type="NCBI Taxonomy" id="702518"/>
    <lineage>
        <taxon>Eukaryota</taxon>
        <taxon>Fungi</taxon>
        <taxon>Dikarya</taxon>
        <taxon>Ascomycota</taxon>
        <taxon>Pezizomycotina</taxon>
        <taxon>Sordariomycetes</taxon>
        <taxon>Hypocreomycetidae</taxon>
        <taxon>Glomerellales</taxon>
        <taxon>Glomerellaceae</taxon>
        <taxon>Colletotrichum</taxon>
        <taxon>Colletotrichum gloeosporioides species complex</taxon>
    </lineage>
</organism>
<keyword evidence="1" id="KW-0175">Coiled coil</keyword>
<feature type="compositionally biased region" description="Basic and acidic residues" evidence="2">
    <location>
        <begin position="35"/>
        <end position="47"/>
    </location>
</feature>
<dbReference type="OrthoDB" id="4754366at2759"/>
<proteinExistence type="predicted"/>
<feature type="coiled-coil region" evidence="1">
    <location>
        <begin position="462"/>
        <end position="528"/>
    </location>
</feature>
<reference evidence="3 4" key="1">
    <citation type="submission" date="2019-12" db="EMBL/GenBank/DDBJ databases">
        <title>A genome sequence resource for the geographically widespread anthracnose pathogen Colletotrichum asianum.</title>
        <authorList>
            <person name="Meng Y."/>
        </authorList>
    </citation>
    <scope>NUCLEOTIDE SEQUENCE [LARGE SCALE GENOMIC DNA]</scope>
    <source>
        <strain evidence="3 4">ICMP 18580</strain>
    </source>
</reference>
<accession>A0A8H3W7A1</accession>
<feature type="compositionally biased region" description="Low complexity" evidence="2">
    <location>
        <begin position="437"/>
        <end position="448"/>
    </location>
</feature>
<comment type="caution">
    <text evidence="3">The sequence shown here is derived from an EMBL/GenBank/DDBJ whole genome shotgun (WGS) entry which is preliminary data.</text>
</comment>
<dbReference type="EMBL" id="WOWK01000079">
    <property type="protein sequence ID" value="KAF0320735.1"/>
    <property type="molecule type" value="Genomic_DNA"/>
</dbReference>
<gene>
    <name evidence="3" type="ORF">GQ607_011969</name>
</gene>
<evidence type="ECO:0000256" key="2">
    <source>
        <dbReference type="SAM" id="MobiDB-lite"/>
    </source>
</evidence>
<feature type="region of interest" description="Disordered" evidence="2">
    <location>
        <begin position="534"/>
        <end position="574"/>
    </location>
</feature>